<evidence type="ECO:0000256" key="4">
    <source>
        <dbReference type="ARBA" id="ARBA00023163"/>
    </source>
</evidence>
<dbReference type="PROSITE" id="PS00041">
    <property type="entry name" value="HTH_ARAC_FAMILY_1"/>
    <property type="match status" value="1"/>
</dbReference>
<dbReference type="SUPFAM" id="SSF46689">
    <property type="entry name" value="Homeodomain-like"/>
    <property type="match status" value="1"/>
</dbReference>
<reference evidence="9 10" key="1">
    <citation type="submission" date="2011-04" db="EMBL/GenBank/DDBJ databases">
        <title>The Genome Sequence of Clostridium citroniae WAL-19142.</title>
        <authorList>
            <consortium name="The Broad Institute Genome Sequencing Platform"/>
            <person name="Earl A."/>
            <person name="Ward D."/>
            <person name="Feldgarden M."/>
            <person name="Gevers D."/>
            <person name="Warren Y.A."/>
            <person name="Tyrrell K.L."/>
            <person name="Citron D.M."/>
            <person name="Goldstein E.J."/>
            <person name="Daigneault M."/>
            <person name="Allen-Vercoe E."/>
            <person name="Young S.K."/>
            <person name="Zeng Q."/>
            <person name="Gargeya S."/>
            <person name="Fitzgerald M."/>
            <person name="Haas B."/>
            <person name="Abouelleil A."/>
            <person name="Alvarado L."/>
            <person name="Arachchi H.M."/>
            <person name="Berlin A."/>
            <person name="Brown A."/>
            <person name="Chapman S.B."/>
            <person name="Chen Z."/>
            <person name="Dunbar C."/>
            <person name="Freedman E."/>
            <person name="Gearin G."/>
            <person name="Gellesch M."/>
            <person name="Goldberg J."/>
            <person name="Griggs A."/>
            <person name="Gujja S."/>
            <person name="Heilman E.R."/>
            <person name="Heiman D."/>
            <person name="Howarth C."/>
            <person name="Larson L."/>
            <person name="Lui A."/>
            <person name="MacDonald P.J."/>
            <person name="Mehta T."/>
            <person name="Montmayeur A."/>
            <person name="Murphy C."/>
            <person name="Neiman D."/>
            <person name="Pearson M."/>
            <person name="Priest M."/>
            <person name="Roberts A."/>
            <person name="Saif S."/>
            <person name="Shea T."/>
            <person name="Shenoy N."/>
            <person name="Sisk P."/>
            <person name="Stolte C."/>
            <person name="Sykes S."/>
            <person name="White J."/>
            <person name="Yandava C."/>
            <person name="Wortman J."/>
            <person name="Nusbaum C."/>
            <person name="Birren B."/>
        </authorList>
    </citation>
    <scope>NUCLEOTIDE SEQUENCE [LARGE SCALE GENOMIC DNA]</scope>
    <source>
        <strain evidence="9 10">WAL-19142</strain>
    </source>
</reference>
<feature type="modified residue" description="4-aspartylphosphate" evidence="6">
    <location>
        <position position="56"/>
    </location>
</feature>
<dbReference type="PANTHER" id="PTHR43280">
    <property type="entry name" value="ARAC-FAMILY TRANSCRIPTIONAL REGULATOR"/>
    <property type="match status" value="1"/>
</dbReference>
<keyword evidence="6" id="KW-0597">Phosphoprotein</keyword>
<evidence type="ECO:0000256" key="5">
    <source>
        <dbReference type="ARBA" id="ARBA00024867"/>
    </source>
</evidence>
<organism evidence="9 10">
    <name type="scientific">[Clostridium] citroniae WAL-19142</name>
    <dbReference type="NCBI Taxonomy" id="742734"/>
    <lineage>
        <taxon>Bacteria</taxon>
        <taxon>Bacillati</taxon>
        <taxon>Bacillota</taxon>
        <taxon>Clostridia</taxon>
        <taxon>Lachnospirales</taxon>
        <taxon>Lachnospiraceae</taxon>
        <taxon>Enterocloster</taxon>
    </lineage>
</organism>
<evidence type="ECO:0000256" key="2">
    <source>
        <dbReference type="ARBA" id="ARBA00023015"/>
    </source>
</evidence>
<keyword evidence="3" id="KW-0238">DNA-binding</keyword>
<dbReference type="GO" id="GO:0003700">
    <property type="term" value="F:DNA-binding transcription factor activity"/>
    <property type="evidence" value="ECO:0007669"/>
    <property type="project" value="InterPro"/>
</dbReference>
<dbReference type="InterPro" id="IPR011006">
    <property type="entry name" value="CheY-like_superfamily"/>
</dbReference>
<comment type="caution">
    <text evidence="9">The sequence shown here is derived from an EMBL/GenBank/DDBJ whole genome shotgun (WGS) entry which is preliminary data.</text>
</comment>
<dbReference type="EMBL" id="ADLK01000031">
    <property type="protein sequence ID" value="KMW16361.1"/>
    <property type="molecule type" value="Genomic_DNA"/>
</dbReference>
<protein>
    <recommendedName>
        <fullName evidence="1">Stage 0 sporulation protein A homolog</fullName>
    </recommendedName>
</protein>
<evidence type="ECO:0000313" key="9">
    <source>
        <dbReference type="EMBL" id="KMW16361.1"/>
    </source>
</evidence>
<dbReference type="Gene3D" id="1.10.10.60">
    <property type="entry name" value="Homeodomain-like"/>
    <property type="match status" value="2"/>
</dbReference>
<dbReference type="PROSITE" id="PS50110">
    <property type="entry name" value="RESPONSE_REGULATORY"/>
    <property type="match status" value="1"/>
</dbReference>
<dbReference type="InterPro" id="IPR018062">
    <property type="entry name" value="HTH_AraC-typ_CS"/>
</dbReference>
<feature type="domain" description="HTH araC/xylS-type" evidence="7">
    <location>
        <begin position="425"/>
        <end position="523"/>
    </location>
</feature>
<dbReference type="GO" id="GO:0000160">
    <property type="term" value="P:phosphorelay signal transduction system"/>
    <property type="evidence" value="ECO:0007669"/>
    <property type="project" value="InterPro"/>
</dbReference>
<dbReference type="SMART" id="SM00342">
    <property type="entry name" value="HTH_ARAC"/>
    <property type="match status" value="1"/>
</dbReference>
<dbReference type="RefSeq" id="WP_048930719.1">
    <property type="nucleotide sequence ID" value="NZ_KQ235882.1"/>
</dbReference>
<dbReference type="Gene3D" id="3.40.50.2300">
    <property type="match status" value="1"/>
</dbReference>
<comment type="function">
    <text evidence="5">May play the central regulatory role in sporulation. It may be an element of the effector pathway responsible for the activation of sporulation genes in response to nutritional stress. Spo0A may act in concert with spo0H (a sigma factor) to control the expression of some genes that are critical to the sporulation process.</text>
</comment>
<evidence type="ECO:0000256" key="3">
    <source>
        <dbReference type="ARBA" id="ARBA00023125"/>
    </source>
</evidence>
<dbReference type="AlphaFoldDB" id="A0A0J9BW09"/>
<dbReference type="Pfam" id="PF00072">
    <property type="entry name" value="Response_reg"/>
    <property type="match status" value="1"/>
</dbReference>
<dbReference type="PATRIC" id="fig|742734.4.peg.4731"/>
<dbReference type="CDD" id="cd17536">
    <property type="entry name" value="REC_YesN-like"/>
    <property type="match status" value="1"/>
</dbReference>
<dbReference type="Proteomes" id="UP000037392">
    <property type="component" value="Unassembled WGS sequence"/>
</dbReference>
<dbReference type="InterPro" id="IPR020449">
    <property type="entry name" value="Tscrpt_reg_AraC-type_HTH"/>
</dbReference>
<dbReference type="InterPro" id="IPR018060">
    <property type="entry name" value="HTH_AraC"/>
</dbReference>
<keyword evidence="2" id="KW-0805">Transcription regulation</keyword>
<dbReference type="GeneID" id="93165997"/>
<dbReference type="PANTHER" id="PTHR43280:SF2">
    <property type="entry name" value="HTH-TYPE TRANSCRIPTIONAL REGULATOR EXSA"/>
    <property type="match status" value="1"/>
</dbReference>
<dbReference type="GO" id="GO:0043565">
    <property type="term" value="F:sequence-specific DNA binding"/>
    <property type="evidence" value="ECO:0007669"/>
    <property type="project" value="InterPro"/>
</dbReference>
<dbReference type="InterPro" id="IPR001789">
    <property type="entry name" value="Sig_transdc_resp-reg_receiver"/>
</dbReference>
<dbReference type="PROSITE" id="PS01124">
    <property type="entry name" value="HTH_ARAC_FAMILY_2"/>
    <property type="match status" value="1"/>
</dbReference>
<dbReference type="Pfam" id="PF12833">
    <property type="entry name" value="HTH_18"/>
    <property type="match status" value="1"/>
</dbReference>
<evidence type="ECO:0000259" key="7">
    <source>
        <dbReference type="PROSITE" id="PS01124"/>
    </source>
</evidence>
<feature type="domain" description="Response regulatory" evidence="8">
    <location>
        <begin position="5"/>
        <end position="121"/>
    </location>
</feature>
<proteinExistence type="predicted"/>
<dbReference type="PRINTS" id="PR00032">
    <property type="entry name" value="HTHARAC"/>
</dbReference>
<dbReference type="SUPFAM" id="SSF52172">
    <property type="entry name" value="CheY-like"/>
    <property type="match status" value="1"/>
</dbReference>
<evidence type="ECO:0000256" key="1">
    <source>
        <dbReference type="ARBA" id="ARBA00018672"/>
    </source>
</evidence>
<dbReference type="InterPro" id="IPR009057">
    <property type="entry name" value="Homeodomain-like_sf"/>
</dbReference>
<gene>
    <name evidence="9" type="ORF">HMPREF9470_04415</name>
</gene>
<evidence type="ECO:0000313" key="10">
    <source>
        <dbReference type="Proteomes" id="UP000037392"/>
    </source>
</evidence>
<evidence type="ECO:0000256" key="6">
    <source>
        <dbReference type="PROSITE-ProRule" id="PRU00169"/>
    </source>
</evidence>
<dbReference type="SMART" id="SM00448">
    <property type="entry name" value="REC"/>
    <property type="match status" value="1"/>
</dbReference>
<evidence type="ECO:0000259" key="8">
    <source>
        <dbReference type="PROSITE" id="PS50110"/>
    </source>
</evidence>
<accession>A0A0J9BW09</accession>
<name>A0A0J9BW09_9FIRM</name>
<dbReference type="OrthoDB" id="9794370at2"/>
<keyword evidence="4" id="KW-0804">Transcription</keyword>
<sequence length="524" mass="59824">MKRLRVMILDDEERILHGLERFDWEAHGCALSAKAKNGAEGLEKLEEARPDIIVSDIKMPVMGGLEFAKEARKRLPEVQIILLTGYDEFEYAKSAIGIGVREYLLKPLNFAELSGLLKRLCKEHEDARLKEQKLAEFMERYRIATPVIRQQYVGDLVRGNIRDRKEIEKRMESIDVTIENYVCVKARVYKSRPMESWLREFAVMNMAESMACGYCQDLLTCMDGADYCLVVIFGEGESERRCADTCVKFCEELQKAVGSTLGEEICFGISLTDRNPCNIPHLMEEASAACDQSSFLGNDSIVQYADIRNRQNDWKTSDGQKRRINTLVSTGDIDGIEEMVRSIFGQDEDWGDGVRIRAMDLLCSLILYSEPGKAANTAKLLHESTERIYGAKNAGEVKRYVLKLLVILANSNKERTNDKNQSFVGSMLGYLELHYKNDISLDELADEFHVSKNYVTRLLKRYTGKSFSENVLRIRMNKAVELITSTDYSISRVGDLVGYHDTSYFIQVFKKQMGVTPNDYKRLY</sequence>